<reference evidence="1 2" key="1">
    <citation type="journal article" date="2018" name="PLoS Genet.">
        <title>Population sequencing reveals clonal diversity and ancestral inbreeding in the grapevine cultivar Chardonnay.</title>
        <authorList>
            <person name="Roach M.J."/>
            <person name="Johnson D.L."/>
            <person name="Bohlmann J."/>
            <person name="van Vuuren H.J."/>
            <person name="Jones S.J."/>
            <person name="Pretorius I.S."/>
            <person name="Schmidt S.A."/>
            <person name="Borneman A.R."/>
        </authorList>
    </citation>
    <scope>NUCLEOTIDE SEQUENCE [LARGE SCALE GENOMIC DNA]</scope>
    <source>
        <strain evidence="2">cv. Chardonnay</strain>
        <tissue evidence="1">Leaf</tissue>
    </source>
</reference>
<dbReference type="Proteomes" id="UP000288805">
    <property type="component" value="Unassembled WGS sequence"/>
</dbReference>
<proteinExistence type="predicted"/>
<name>A0A438KIL9_VITVI</name>
<evidence type="ECO:0000313" key="1">
    <source>
        <dbReference type="EMBL" id="RVX21020.1"/>
    </source>
</evidence>
<protein>
    <submittedName>
        <fullName evidence="1">Uncharacterized protein</fullName>
    </submittedName>
</protein>
<comment type="caution">
    <text evidence="1">The sequence shown here is derived from an EMBL/GenBank/DDBJ whole genome shotgun (WGS) entry which is preliminary data.</text>
</comment>
<dbReference type="PANTHER" id="PTHR12271:SF134">
    <property type="entry name" value="NUCLEOTIDYLTRANSFERASE FAMILY PROTEIN"/>
    <property type="match status" value="1"/>
</dbReference>
<organism evidence="1 2">
    <name type="scientific">Vitis vinifera</name>
    <name type="common">Grape</name>
    <dbReference type="NCBI Taxonomy" id="29760"/>
    <lineage>
        <taxon>Eukaryota</taxon>
        <taxon>Viridiplantae</taxon>
        <taxon>Streptophyta</taxon>
        <taxon>Embryophyta</taxon>
        <taxon>Tracheophyta</taxon>
        <taxon>Spermatophyta</taxon>
        <taxon>Magnoliopsida</taxon>
        <taxon>eudicotyledons</taxon>
        <taxon>Gunneridae</taxon>
        <taxon>Pentapetalae</taxon>
        <taxon>rosids</taxon>
        <taxon>Vitales</taxon>
        <taxon>Vitaceae</taxon>
        <taxon>Viteae</taxon>
        <taxon>Vitis</taxon>
    </lineage>
</organism>
<dbReference type="SUPFAM" id="SSF81631">
    <property type="entry name" value="PAP/OAS1 substrate-binding domain"/>
    <property type="match status" value="1"/>
</dbReference>
<evidence type="ECO:0000313" key="2">
    <source>
        <dbReference type="Proteomes" id="UP000288805"/>
    </source>
</evidence>
<dbReference type="Gene3D" id="1.10.1410.10">
    <property type="match status" value="1"/>
</dbReference>
<gene>
    <name evidence="1" type="ORF">CK203_002181</name>
</gene>
<sequence length="282" mass="31578">MKAWAKAHDINSSKEHTLNSLSIILLVAFHLQTRDPPILPPFSVILKETASGFLRLRSVLRKKDSKGYGAEAHFSMRSKGGGSCWFAVESKSFEISIDNVGGKLCGIILERSRSFSSWIREERLGKDVKSWEEEGRKFRLERRANKAGRFILCSVCDLEAKMFCLVFPKGRGILGGWVLLADKLRSLGVVTPFEDKVGFGTAGVKEGRRGEVQAEKEEERRSLVEVAKVKARRLGDALWLQLGGRDLRSREEQLGRYLVGRWGEAVAPFPDLALLRSTVFGI</sequence>
<dbReference type="AlphaFoldDB" id="A0A438KIL9"/>
<accession>A0A438KIL9</accession>
<dbReference type="PANTHER" id="PTHR12271">
    <property type="entry name" value="POLY A POLYMERASE CID PAP -RELATED"/>
    <property type="match status" value="1"/>
</dbReference>
<dbReference type="EMBL" id="QGNW01000005">
    <property type="protein sequence ID" value="RVX21020.1"/>
    <property type="molecule type" value="Genomic_DNA"/>
</dbReference>